<reference evidence="4" key="1">
    <citation type="submission" date="2022-10" db="EMBL/GenBank/DDBJ databases">
        <title>Determination and structural analysis of whole genome sequence of Sarocladium strictum F4-1.</title>
        <authorList>
            <person name="Hu L."/>
            <person name="Jiang Y."/>
        </authorList>
    </citation>
    <scope>NUCLEOTIDE SEQUENCE</scope>
    <source>
        <strain evidence="4">F4-1</strain>
    </source>
</reference>
<accession>A0AA39GKS9</accession>
<feature type="transmembrane region" description="Helical" evidence="2">
    <location>
        <begin position="91"/>
        <end position="110"/>
    </location>
</feature>
<dbReference type="InterPro" id="IPR039960">
    <property type="entry name" value="MCP1"/>
</dbReference>
<dbReference type="GO" id="GO:0007005">
    <property type="term" value="P:mitochondrion organization"/>
    <property type="evidence" value="ECO:0007669"/>
    <property type="project" value="TreeGrafter"/>
</dbReference>
<protein>
    <recommendedName>
        <fullName evidence="3">Mitochondrial adapter protein MCP1 transmembrane domain-containing protein</fullName>
    </recommendedName>
</protein>
<proteinExistence type="predicted"/>
<dbReference type="GO" id="GO:0055088">
    <property type="term" value="P:lipid homeostasis"/>
    <property type="evidence" value="ECO:0007669"/>
    <property type="project" value="InterPro"/>
</dbReference>
<dbReference type="AlphaFoldDB" id="A0AA39GKS9"/>
<feature type="compositionally biased region" description="Low complexity" evidence="1">
    <location>
        <begin position="59"/>
        <end position="72"/>
    </location>
</feature>
<evidence type="ECO:0000256" key="1">
    <source>
        <dbReference type="SAM" id="MobiDB-lite"/>
    </source>
</evidence>
<feature type="transmembrane region" description="Helical" evidence="2">
    <location>
        <begin position="136"/>
        <end position="155"/>
    </location>
</feature>
<sequence length="347" mass="37369">MDSDAHSVNRRGSQETLISLMQLDPAPIETPPASDLDKELPDIPSSGSTMEDGTSTIKPPSTTSAPGLSGSASAGRGSVFYLTRIQRYSSYAFSLFTTLHLANVSILPAITRSVPGSETYLLMTREIYQTSISEPLLVGLPVLAHVGSGIALRLLRKRENQRRYGSATPAMQALHRSRTMEDSTGSLGSSKAWSPWPPLSWIAASGYAFTLFFGAHVFTNRVLPLLVDGDSSNIGLAYVAHGFARHPVVSWAAYLGLLGVGCGHMVWGTFKWLGIAPSTDGWQGRAGLLVDKNTRRQRRRKWVAVQGFSAGLAMAWAIGGLGVVAMGGLSDGWTGKLYDDLFARIWL</sequence>
<dbReference type="EMBL" id="JAPDFR010000003">
    <property type="protein sequence ID" value="KAK0388314.1"/>
    <property type="molecule type" value="Genomic_DNA"/>
</dbReference>
<organism evidence="4 5">
    <name type="scientific">Sarocladium strictum</name>
    <name type="common">Black bundle disease fungus</name>
    <name type="synonym">Acremonium strictum</name>
    <dbReference type="NCBI Taxonomy" id="5046"/>
    <lineage>
        <taxon>Eukaryota</taxon>
        <taxon>Fungi</taxon>
        <taxon>Dikarya</taxon>
        <taxon>Ascomycota</taxon>
        <taxon>Pezizomycotina</taxon>
        <taxon>Sordariomycetes</taxon>
        <taxon>Hypocreomycetidae</taxon>
        <taxon>Hypocreales</taxon>
        <taxon>Sarocladiaceae</taxon>
        <taxon>Sarocladium</taxon>
    </lineage>
</organism>
<dbReference type="InterPro" id="IPR012472">
    <property type="entry name" value="MCP1_TM"/>
</dbReference>
<evidence type="ECO:0000256" key="2">
    <source>
        <dbReference type="SAM" id="Phobius"/>
    </source>
</evidence>
<dbReference type="PANTHER" id="PTHR38409:SF1">
    <property type="entry name" value="MITOCHONDRIAL ADAPTER PROTEIN MCP1"/>
    <property type="match status" value="1"/>
</dbReference>
<feature type="transmembrane region" description="Helical" evidence="2">
    <location>
        <begin position="199"/>
        <end position="218"/>
    </location>
</feature>
<dbReference type="Proteomes" id="UP001175261">
    <property type="component" value="Unassembled WGS sequence"/>
</dbReference>
<feature type="region of interest" description="Disordered" evidence="1">
    <location>
        <begin position="1"/>
        <end position="72"/>
    </location>
</feature>
<keyword evidence="5" id="KW-1185">Reference proteome</keyword>
<evidence type="ECO:0000259" key="3">
    <source>
        <dbReference type="Pfam" id="PF07950"/>
    </source>
</evidence>
<feature type="transmembrane region" description="Helical" evidence="2">
    <location>
        <begin position="302"/>
        <end position="329"/>
    </location>
</feature>
<feature type="compositionally biased region" description="Polar residues" evidence="1">
    <location>
        <begin position="45"/>
        <end position="58"/>
    </location>
</feature>
<comment type="caution">
    <text evidence="4">The sequence shown here is derived from an EMBL/GenBank/DDBJ whole genome shotgun (WGS) entry which is preliminary data.</text>
</comment>
<gene>
    <name evidence="4" type="ORF">NLU13_4559</name>
</gene>
<name>A0AA39GKS9_SARSR</name>
<feature type="compositionally biased region" description="Polar residues" evidence="1">
    <location>
        <begin position="10"/>
        <end position="19"/>
    </location>
</feature>
<evidence type="ECO:0000313" key="5">
    <source>
        <dbReference type="Proteomes" id="UP001175261"/>
    </source>
</evidence>
<dbReference type="Pfam" id="PF07950">
    <property type="entry name" value="MCP1_TM"/>
    <property type="match status" value="1"/>
</dbReference>
<evidence type="ECO:0000313" key="4">
    <source>
        <dbReference type="EMBL" id="KAK0388314.1"/>
    </source>
</evidence>
<keyword evidence="2" id="KW-1133">Transmembrane helix</keyword>
<keyword evidence="2" id="KW-0472">Membrane</keyword>
<dbReference type="GO" id="GO:0005741">
    <property type="term" value="C:mitochondrial outer membrane"/>
    <property type="evidence" value="ECO:0007669"/>
    <property type="project" value="TreeGrafter"/>
</dbReference>
<feature type="domain" description="Mitochondrial adapter protein MCP1 transmembrane" evidence="3">
    <location>
        <begin position="212"/>
        <end position="328"/>
    </location>
</feature>
<keyword evidence="2" id="KW-0812">Transmembrane</keyword>
<feature type="transmembrane region" description="Helical" evidence="2">
    <location>
        <begin position="251"/>
        <end position="270"/>
    </location>
</feature>
<dbReference type="PANTHER" id="PTHR38409">
    <property type="entry name" value="MDM10-COMPLEMENTING PROTEIN 1"/>
    <property type="match status" value="1"/>
</dbReference>